<proteinExistence type="predicted"/>
<gene>
    <name evidence="6" type="ORF">BIW11_10249</name>
</gene>
<protein>
    <recommendedName>
        <fullName evidence="4">Major facilitator superfamily domain-containing protein 4A</fullName>
    </recommendedName>
</protein>
<dbReference type="InterPro" id="IPR011701">
    <property type="entry name" value="MFS"/>
</dbReference>
<evidence type="ECO:0000313" key="6">
    <source>
        <dbReference type="EMBL" id="OQR72649.1"/>
    </source>
</evidence>
<dbReference type="GO" id="GO:0022857">
    <property type="term" value="F:transmembrane transporter activity"/>
    <property type="evidence" value="ECO:0007669"/>
    <property type="project" value="InterPro"/>
</dbReference>
<feature type="transmembrane region" description="Helical" evidence="5">
    <location>
        <begin position="40"/>
        <end position="60"/>
    </location>
</feature>
<feature type="transmembrane region" description="Helical" evidence="5">
    <location>
        <begin position="14"/>
        <end position="34"/>
    </location>
</feature>
<dbReference type="EMBL" id="MNPL01011328">
    <property type="protein sequence ID" value="OQR72649.1"/>
    <property type="molecule type" value="Genomic_DNA"/>
</dbReference>
<dbReference type="Proteomes" id="UP000192247">
    <property type="component" value="Unassembled WGS sequence"/>
</dbReference>
<reference evidence="6 7" key="1">
    <citation type="journal article" date="2017" name="Gigascience">
        <title>Draft genome of the honey bee ectoparasitic mite, Tropilaelaps mercedesae, is shaped by the parasitic life history.</title>
        <authorList>
            <person name="Dong X."/>
            <person name="Armstrong S.D."/>
            <person name="Xia D."/>
            <person name="Makepeace B.L."/>
            <person name="Darby A.C."/>
            <person name="Kadowaki T."/>
        </authorList>
    </citation>
    <scope>NUCLEOTIDE SEQUENCE [LARGE SCALE GENOMIC DNA]</scope>
    <source>
        <strain evidence="6">Wuxi-XJTLU</strain>
    </source>
</reference>
<dbReference type="Pfam" id="PF07690">
    <property type="entry name" value="MFS_1"/>
    <property type="match status" value="1"/>
</dbReference>
<dbReference type="AlphaFoldDB" id="A0A1V9XGL9"/>
<dbReference type="InParanoid" id="A0A1V9XGL9"/>
<feature type="transmembrane region" description="Helical" evidence="5">
    <location>
        <begin position="319"/>
        <end position="340"/>
    </location>
</feature>
<name>A0A1V9XGL9_9ACAR</name>
<feature type="transmembrane region" description="Helical" evidence="5">
    <location>
        <begin position="232"/>
        <end position="251"/>
    </location>
</feature>
<organism evidence="6 7">
    <name type="scientific">Tropilaelaps mercedesae</name>
    <dbReference type="NCBI Taxonomy" id="418985"/>
    <lineage>
        <taxon>Eukaryota</taxon>
        <taxon>Metazoa</taxon>
        <taxon>Ecdysozoa</taxon>
        <taxon>Arthropoda</taxon>
        <taxon>Chelicerata</taxon>
        <taxon>Arachnida</taxon>
        <taxon>Acari</taxon>
        <taxon>Parasitiformes</taxon>
        <taxon>Mesostigmata</taxon>
        <taxon>Gamasina</taxon>
        <taxon>Dermanyssoidea</taxon>
        <taxon>Laelapidae</taxon>
        <taxon>Tropilaelaps</taxon>
    </lineage>
</organism>
<feature type="transmembrane region" description="Helical" evidence="5">
    <location>
        <begin position="257"/>
        <end position="275"/>
    </location>
</feature>
<accession>A0A1V9XGL9</accession>
<keyword evidence="6" id="KW-0813">Transport</keyword>
<dbReference type="Gene3D" id="1.20.1250.20">
    <property type="entry name" value="MFS general substrate transporter like domains"/>
    <property type="match status" value="1"/>
</dbReference>
<evidence type="ECO:0000256" key="3">
    <source>
        <dbReference type="ARBA" id="ARBA00023136"/>
    </source>
</evidence>
<dbReference type="SUPFAM" id="SSF103473">
    <property type="entry name" value="MFS general substrate transporter"/>
    <property type="match status" value="1"/>
</dbReference>
<keyword evidence="7" id="KW-1185">Reference proteome</keyword>
<feature type="transmembrane region" description="Helical" evidence="5">
    <location>
        <begin position="72"/>
        <end position="94"/>
    </location>
</feature>
<evidence type="ECO:0000256" key="4">
    <source>
        <dbReference type="ARBA" id="ARBA00040840"/>
    </source>
</evidence>
<dbReference type="PANTHER" id="PTHR23121">
    <property type="entry name" value="SODIUM-DEPENDENT GLUCOSE TRANSPORTER 1"/>
    <property type="match status" value="1"/>
</dbReference>
<keyword evidence="6" id="KW-0762">Sugar transport</keyword>
<feature type="transmembrane region" description="Helical" evidence="5">
    <location>
        <begin position="202"/>
        <end position="225"/>
    </location>
</feature>
<sequence length="368" mass="40225">FSGGYFFTLINDQIMLMIMLVLSGVTTVSFPLLAEFGGLYSLHASGLLAGAAIGIFEIGSQIRLVRIWKDKSASALQAFHTAFGVGAMMAPFMASPFLSVRAEDNSVIEETRLWIPYVIFGAVYALILVSMLGVFFIDPSNIEKDKREDGNTDTSQRTFEIILVSLLFIYLLICVNTEVIFSALLSVYAVKSPLLRFSKSEAAYLSGLFWTTFTGGRVVSILTAIYFNLETLLWISHVLLILSSAVLIGFSGSGLCTWLGTAILGLGLSSLYGAASGHAFDYFVVRHFHLSVIMVASCLGVAVSSYVVPPIVDEWPIFLQWYIGAGNVLHFFVLVGMLWVTRGRVKIHVANKSLPTGSEPDCDPRKLP</sequence>
<evidence type="ECO:0000313" key="7">
    <source>
        <dbReference type="Proteomes" id="UP000192247"/>
    </source>
</evidence>
<dbReference type="OrthoDB" id="6365769at2759"/>
<evidence type="ECO:0000256" key="2">
    <source>
        <dbReference type="ARBA" id="ARBA00022989"/>
    </source>
</evidence>
<evidence type="ECO:0000256" key="1">
    <source>
        <dbReference type="ARBA" id="ARBA00022692"/>
    </source>
</evidence>
<feature type="transmembrane region" description="Helical" evidence="5">
    <location>
        <begin position="287"/>
        <end position="307"/>
    </location>
</feature>
<keyword evidence="1 5" id="KW-0812">Transmembrane</keyword>
<keyword evidence="2 5" id="KW-1133">Transmembrane helix</keyword>
<comment type="caution">
    <text evidence="6">The sequence shown here is derived from an EMBL/GenBank/DDBJ whole genome shotgun (WGS) entry which is preliminary data.</text>
</comment>
<keyword evidence="3 5" id="KW-0472">Membrane</keyword>
<feature type="transmembrane region" description="Helical" evidence="5">
    <location>
        <begin position="158"/>
        <end position="190"/>
    </location>
</feature>
<evidence type="ECO:0000256" key="5">
    <source>
        <dbReference type="SAM" id="Phobius"/>
    </source>
</evidence>
<dbReference type="PANTHER" id="PTHR23121:SF10">
    <property type="entry name" value="MAJOR FACILITATOR SUPERFAMILY DOMAIN-CONTAINING PROTEIN 4A"/>
    <property type="match status" value="1"/>
</dbReference>
<feature type="transmembrane region" description="Helical" evidence="5">
    <location>
        <begin position="114"/>
        <end position="137"/>
    </location>
</feature>
<feature type="non-terminal residue" evidence="6">
    <location>
        <position position="1"/>
    </location>
</feature>
<dbReference type="STRING" id="418985.A0A1V9XGL9"/>
<dbReference type="InterPro" id="IPR036259">
    <property type="entry name" value="MFS_trans_sf"/>
</dbReference>